<dbReference type="PANTHER" id="PTHR11647">
    <property type="entry name" value="HYDRANTOINASE/DIHYDROPYRIMIDINASE FAMILY MEMBER"/>
    <property type="match status" value="1"/>
</dbReference>
<reference evidence="1" key="1">
    <citation type="journal article" date="2014" name="Front. Microbiol.">
        <title>High frequency of phylogenetically diverse reductive dehalogenase-homologous genes in deep subseafloor sedimentary metagenomes.</title>
        <authorList>
            <person name="Kawai M."/>
            <person name="Futagami T."/>
            <person name="Toyoda A."/>
            <person name="Takaki Y."/>
            <person name="Nishi S."/>
            <person name="Hori S."/>
            <person name="Arai W."/>
            <person name="Tsubouchi T."/>
            <person name="Morono Y."/>
            <person name="Uchiyama I."/>
            <person name="Ito T."/>
            <person name="Fujiyama A."/>
            <person name="Inagaki F."/>
            <person name="Takami H."/>
        </authorList>
    </citation>
    <scope>NUCLEOTIDE SEQUENCE</scope>
    <source>
        <strain evidence="1">Expedition CK06-06</strain>
    </source>
</reference>
<evidence type="ECO:0000313" key="1">
    <source>
        <dbReference type="EMBL" id="GAF86757.1"/>
    </source>
</evidence>
<dbReference type="InterPro" id="IPR011059">
    <property type="entry name" value="Metal-dep_hydrolase_composite"/>
</dbReference>
<accession>X0TF14</accession>
<dbReference type="Gene3D" id="3.20.20.140">
    <property type="entry name" value="Metal-dependent hydrolases"/>
    <property type="match status" value="1"/>
</dbReference>
<comment type="caution">
    <text evidence="1">The sequence shown here is derived from an EMBL/GenBank/DDBJ whole genome shotgun (WGS) entry which is preliminary data.</text>
</comment>
<dbReference type="Gene3D" id="2.30.40.10">
    <property type="entry name" value="Urease, subunit C, domain 1"/>
    <property type="match status" value="1"/>
</dbReference>
<dbReference type="GO" id="GO:0016812">
    <property type="term" value="F:hydrolase activity, acting on carbon-nitrogen (but not peptide) bonds, in cyclic amides"/>
    <property type="evidence" value="ECO:0007669"/>
    <property type="project" value="TreeGrafter"/>
</dbReference>
<sequence>MKSKLTFIAVVTIVLSLVFVLPCLADASSILIKGASIVDGTGQAAYNGDILIEDDRITQIAEADSIIPTAATTVLKASGLVVCPGFIDVHSHDDLSIIEHPEQLPKIMMGVTTVIVGNCGTGIAPFDGNPKAAFKGQGRIQA</sequence>
<gene>
    <name evidence="1" type="ORF">S01H1_28895</name>
</gene>
<proteinExistence type="predicted"/>
<dbReference type="AlphaFoldDB" id="X0TF14"/>
<dbReference type="GO" id="GO:0005829">
    <property type="term" value="C:cytosol"/>
    <property type="evidence" value="ECO:0007669"/>
    <property type="project" value="TreeGrafter"/>
</dbReference>
<dbReference type="SUPFAM" id="SSF51556">
    <property type="entry name" value="Metallo-dependent hydrolases"/>
    <property type="match status" value="1"/>
</dbReference>
<protein>
    <recommendedName>
        <fullName evidence="2">Amidohydrolase 3 domain-containing protein</fullName>
    </recommendedName>
</protein>
<evidence type="ECO:0008006" key="2">
    <source>
        <dbReference type="Google" id="ProtNLM"/>
    </source>
</evidence>
<organism evidence="1">
    <name type="scientific">marine sediment metagenome</name>
    <dbReference type="NCBI Taxonomy" id="412755"/>
    <lineage>
        <taxon>unclassified sequences</taxon>
        <taxon>metagenomes</taxon>
        <taxon>ecological metagenomes</taxon>
    </lineage>
</organism>
<dbReference type="SUPFAM" id="SSF51338">
    <property type="entry name" value="Composite domain of metallo-dependent hydrolases"/>
    <property type="match status" value="1"/>
</dbReference>
<name>X0TF14_9ZZZZ</name>
<dbReference type="InterPro" id="IPR032466">
    <property type="entry name" value="Metal_Hydrolase"/>
</dbReference>
<dbReference type="PANTHER" id="PTHR11647:SF1">
    <property type="entry name" value="COLLAPSIN RESPONSE MEDIATOR PROTEIN"/>
    <property type="match status" value="1"/>
</dbReference>
<feature type="non-terminal residue" evidence="1">
    <location>
        <position position="142"/>
    </location>
</feature>
<dbReference type="InterPro" id="IPR050378">
    <property type="entry name" value="Metallo-dep_Hydrolases_sf"/>
</dbReference>
<dbReference type="EMBL" id="BARS01017688">
    <property type="protein sequence ID" value="GAF86757.1"/>
    <property type="molecule type" value="Genomic_DNA"/>
</dbReference>